<dbReference type="InterPro" id="IPR000980">
    <property type="entry name" value="SH2"/>
</dbReference>
<dbReference type="CDD" id="cd00173">
    <property type="entry name" value="SH2"/>
    <property type="match status" value="1"/>
</dbReference>
<keyword evidence="8" id="KW-1185">Reference proteome</keyword>
<evidence type="ECO:0000259" key="6">
    <source>
        <dbReference type="PROSITE" id="PS50002"/>
    </source>
</evidence>
<evidence type="ECO:0000256" key="4">
    <source>
        <dbReference type="PROSITE-ProRule" id="PRU00192"/>
    </source>
</evidence>
<dbReference type="GO" id="GO:0030971">
    <property type="term" value="F:receptor tyrosine kinase binding"/>
    <property type="evidence" value="ECO:0007669"/>
    <property type="project" value="TreeGrafter"/>
</dbReference>
<protein>
    <recommendedName>
        <fullName evidence="9">SH2 domain-containing protein</fullName>
    </recommendedName>
</protein>
<dbReference type="Pfam" id="PF00017">
    <property type="entry name" value="SH2"/>
    <property type="match status" value="1"/>
</dbReference>
<dbReference type="PROSITE" id="PS50001">
    <property type="entry name" value="SH2"/>
    <property type="match status" value="1"/>
</dbReference>
<keyword evidence="2 3" id="KW-0727">SH2 domain</keyword>
<dbReference type="Gene3D" id="2.30.30.40">
    <property type="entry name" value="SH3 Domains"/>
    <property type="match status" value="1"/>
</dbReference>
<dbReference type="AlphaFoldDB" id="A0A8J4SR28"/>
<evidence type="ECO:0000313" key="8">
    <source>
        <dbReference type="Proteomes" id="UP000748531"/>
    </source>
</evidence>
<dbReference type="SMART" id="SM00252">
    <property type="entry name" value="SH2"/>
    <property type="match status" value="1"/>
</dbReference>
<evidence type="ECO:0000256" key="2">
    <source>
        <dbReference type="ARBA" id="ARBA00022999"/>
    </source>
</evidence>
<organism evidence="7 8">
    <name type="scientific">Paragonimus heterotremus</name>
    <dbReference type="NCBI Taxonomy" id="100268"/>
    <lineage>
        <taxon>Eukaryota</taxon>
        <taxon>Metazoa</taxon>
        <taxon>Spiralia</taxon>
        <taxon>Lophotrochozoa</taxon>
        <taxon>Platyhelminthes</taxon>
        <taxon>Trematoda</taxon>
        <taxon>Digenea</taxon>
        <taxon>Plagiorchiida</taxon>
        <taxon>Troglotremata</taxon>
        <taxon>Troglotrematidae</taxon>
        <taxon>Paragonimus</taxon>
    </lineage>
</organism>
<sequence>VIILAFVNGRKFVRFTCLLTFNGVHVWINVDQTMTQLGVMYKSGDVVSANYSFRRDKNEDLPFFRNEELKILNIATDPNWAHATNSVGESGLIPLNYVQLSSNKMNDFRFQRWYHGRISRHESEQLLCSLPPGSFLVRDSDLFTGDLTLCVVGPPVEPASGSIKIGPTAPVGNSIDQVPPTNVQHYHIVCKQLLAVSPSRDQHSSSTAVHYSLDEFDWFPTLSDLIQYYSVPDSGLVASLKHPVPDVQRQRLTHLRENGWIISRKELLLEDQIGRGEFGGMY</sequence>
<feature type="domain" description="SH2" evidence="5">
    <location>
        <begin position="113"/>
        <end position="244"/>
    </location>
</feature>
<dbReference type="OrthoDB" id="346907at2759"/>
<accession>A0A8J4SR28</accession>
<dbReference type="Proteomes" id="UP000748531">
    <property type="component" value="Unassembled WGS sequence"/>
</dbReference>
<evidence type="ECO:0000256" key="1">
    <source>
        <dbReference type="ARBA" id="ARBA00022443"/>
    </source>
</evidence>
<dbReference type="SUPFAM" id="SSF50044">
    <property type="entry name" value="SH3-domain"/>
    <property type="match status" value="1"/>
</dbReference>
<dbReference type="InterPro" id="IPR001452">
    <property type="entry name" value="SH3_domain"/>
</dbReference>
<dbReference type="InterPro" id="IPR036028">
    <property type="entry name" value="SH3-like_dom_sf"/>
</dbReference>
<keyword evidence="1 4" id="KW-0728">SH3 domain</keyword>
<dbReference type="InterPro" id="IPR051184">
    <property type="entry name" value="Tyrosine-phos_adapter"/>
</dbReference>
<dbReference type="Gene3D" id="3.30.505.10">
    <property type="entry name" value="SH2 domain"/>
    <property type="match status" value="1"/>
</dbReference>
<dbReference type="GO" id="GO:0005737">
    <property type="term" value="C:cytoplasm"/>
    <property type="evidence" value="ECO:0007669"/>
    <property type="project" value="TreeGrafter"/>
</dbReference>
<dbReference type="GO" id="GO:0007167">
    <property type="term" value="P:enzyme-linked receptor protein signaling pathway"/>
    <property type="evidence" value="ECO:0007669"/>
    <property type="project" value="TreeGrafter"/>
</dbReference>
<dbReference type="SMART" id="SM00326">
    <property type="entry name" value="SH3"/>
    <property type="match status" value="1"/>
</dbReference>
<dbReference type="PRINTS" id="PR00401">
    <property type="entry name" value="SH2DOMAIN"/>
</dbReference>
<feature type="non-terminal residue" evidence="7">
    <location>
        <position position="282"/>
    </location>
</feature>
<dbReference type="SUPFAM" id="SSF55550">
    <property type="entry name" value="SH2 domain"/>
    <property type="match status" value="1"/>
</dbReference>
<comment type="caution">
    <text evidence="7">The sequence shown here is derived from an EMBL/GenBank/DDBJ whole genome shotgun (WGS) entry which is preliminary data.</text>
</comment>
<evidence type="ECO:0000259" key="5">
    <source>
        <dbReference type="PROSITE" id="PS50001"/>
    </source>
</evidence>
<dbReference type="PANTHER" id="PTHR19969:SF5">
    <property type="entry name" value="CRK-LIKE PROTEIN"/>
    <property type="match status" value="1"/>
</dbReference>
<gene>
    <name evidence="7" type="ORF">PHET_10722</name>
</gene>
<dbReference type="PANTHER" id="PTHR19969">
    <property type="entry name" value="SH2-SH3 ADAPTOR PROTEIN-RELATED"/>
    <property type="match status" value="1"/>
</dbReference>
<dbReference type="PROSITE" id="PS50002">
    <property type="entry name" value="SH3"/>
    <property type="match status" value="1"/>
</dbReference>
<reference evidence="7" key="1">
    <citation type="submission" date="2019-05" db="EMBL/GenBank/DDBJ databases">
        <title>Annotation for the trematode Paragonimus heterotremus.</title>
        <authorList>
            <person name="Choi Y.-J."/>
        </authorList>
    </citation>
    <scope>NUCLEOTIDE SEQUENCE</scope>
    <source>
        <strain evidence="7">LC</strain>
    </source>
</reference>
<evidence type="ECO:0000313" key="7">
    <source>
        <dbReference type="EMBL" id="KAF5396386.1"/>
    </source>
</evidence>
<name>A0A8J4SR28_9TREM</name>
<evidence type="ECO:0000256" key="3">
    <source>
        <dbReference type="PROSITE-ProRule" id="PRU00191"/>
    </source>
</evidence>
<dbReference type="GO" id="GO:0016477">
    <property type="term" value="P:cell migration"/>
    <property type="evidence" value="ECO:0007669"/>
    <property type="project" value="TreeGrafter"/>
</dbReference>
<dbReference type="InterPro" id="IPR036860">
    <property type="entry name" value="SH2_dom_sf"/>
</dbReference>
<dbReference type="GO" id="GO:0035591">
    <property type="term" value="F:signaling adaptor activity"/>
    <property type="evidence" value="ECO:0007669"/>
    <property type="project" value="TreeGrafter"/>
</dbReference>
<feature type="domain" description="SH3" evidence="6">
    <location>
        <begin position="42"/>
        <end position="103"/>
    </location>
</feature>
<evidence type="ECO:0008006" key="9">
    <source>
        <dbReference type="Google" id="ProtNLM"/>
    </source>
</evidence>
<dbReference type="EMBL" id="LUCH01008273">
    <property type="protein sequence ID" value="KAF5396386.1"/>
    <property type="molecule type" value="Genomic_DNA"/>
</dbReference>
<proteinExistence type="predicted"/>